<accession>A0A3G8M368</accession>
<name>A0A3G8M368_9HYPH</name>
<evidence type="ECO:0000313" key="3">
    <source>
        <dbReference type="EMBL" id="AZG76376.1"/>
    </source>
</evidence>
<dbReference type="PANTHER" id="PTHR36505:SF1">
    <property type="entry name" value="BLR1072 PROTEIN"/>
    <property type="match status" value="1"/>
</dbReference>
<feature type="chain" id="PRO_5018216417" evidence="1">
    <location>
        <begin position="24"/>
        <end position="139"/>
    </location>
</feature>
<evidence type="ECO:0000256" key="1">
    <source>
        <dbReference type="SAM" id="SignalP"/>
    </source>
</evidence>
<organism evidence="3 4">
    <name type="scientific">Methylocystis rosea</name>
    <dbReference type="NCBI Taxonomy" id="173366"/>
    <lineage>
        <taxon>Bacteria</taxon>
        <taxon>Pseudomonadati</taxon>
        <taxon>Pseudomonadota</taxon>
        <taxon>Alphaproteobacteria</taxon>
        <taxon>Hyphomicrobiales</taxon>
        <taxon>Methylocystaceae</taxon>
        <taxon>Methylocystis</taxon>
    </lineage>
</organism>
<evidence type="ECO:0000313" key="4">
    <source>
        <dbReference type="Proteomes" id="UP000273982"/>
    </source>
</evidence>
<dbReference type="RefSeq" id="WP_124738187.1">
    <property type="nucleotide sequence ID" value="NZ_CP034086.1"/>
</dbReference>
<dbReference type="Gene3D" id="2.30.30.240">
    <property type="entry name" value="PRC-barrel domain"/>
    <property type="match status" value="1"/>
</dbReference>
<dbReference type="AlphaFoldDB" id="A0A3G8M368"/>
<reference evidence="3 4" key="1">
    <citation type="submission" date="2018-11" db="EMBL/GenBank/DDBJ databases">
        <title>Genome squencing of methanotrophic bacteria isolated from alkaline groundwater in Korea.</title>
        <authorList>
            <person name="Nguyen L.N."/>
        </authorList>
    </citation>
    <scope>NUCLEOTIDE SEQUENCE [LARGE SCALE GENOMIC DNA]</scope>
    <source>
        <strain evidence="3 4">GW6</strain>
    </source>
</reference>
<proteinExistence type="predicted"/>
<gene>
    <name evidence="3" type="ORF">EHO51_06330</name>
</gene>
<dbReference type="Pfam" id="PF05239">
    <property type="entry name" value="PRC"/>
    <property type="match status" value="1"/>
</dbReference>
<dbReference type="SUPFAM" id="SSF50346">
    <property type="entry name" value="PRC-barrel domain"/>
    <property type="match status" value="1"/>
</dbReference>
<evidence type="ECO:0000259" key="2">
    <source>
        <dbReference type="Pfam" id="PF05239"/>
    </source>
</evidence>
<dbReference type="KEGG" id="mros:EHO51_06330"/>
<feature type="signal peptide" evidence="1">
    <location>
        <begin position="1"/>
        <end position="23"/>
    </location>
</feature>
<sequence length="139" mass="14959">MLKRVFVTASLAIAAFAPLPAGAQNAQTETVVVVPLERLPVYGSVVSAWYKQPVYDPNEKKLGSIADMLFSADGSINAVMLNVGGFLGLGVKHIAIPVSAITITQKNNKTWLTLNTTKDLLKKALAYKFDKATGLWDPI</sequence>
<dbReference type="InterPro" id="IPR027275">
    <property type="entry name" value="PRC-brl_dom"/>
</dbReference>
<dbReference type="EMBL" id="CP034086">
    <property type="protein sequence ID" value="AZG76376.1"/>
    <property type="molecule type" value="Genomic_DNA"/>
</dbReference>
<protein>
    <submittedName>
        <fullName evidence="3">PRC-barrel domain containing protein</fullName>
    </submittedName>
</protein>
<dbReference type="PANTHER" id="PTHR36505">
    <property type="entry name" value="BLR1072 PROTEIN"/>
    <property type="match status" value="1"/>
</dbReference>
<feature type="domain" description="PRC-barrel" evidence="2">
    <location>
        <begin position="51"/>
        <end position="120"/>
    </location>
</feature>
<keyword evidence="1" id="KW-0732">Signal</keyword>
<dbReference type="InterPro" id="IPR011033">
    <property type="entry name" value="PRC_barrel-like_sf"/>
</dbReference>
<dbReference type="Proteomes" id="UP000273982">
    <property type="component" value="Chromosome"/>
</dbReference>